<evidence type="ECO:0000313" key="2">
    <source>
        <dbReference type="Proteomes" id="UP000192923"/>
    </source>
</evidence>
<name>A0A1Y6D885_9GAMM</name>
<dbReference type="Gene3D" id="2.60.120.40">
    <property type="match status" value="1"/>
</dbReference>
<organism evidence="1 2">
    <name type="scientific">Methylomagnum ishizawai</name>
    <dbReference type="NCBI Taxonomy" id="1760988"/>
    <lineage>
        <taxon>Bacteria</taxon>
        <taxon>Pseudomonadati</taxon>
        <taxon>Pseudomonadota</taxon>
        <taxon>Gammaproteobacteria</taxon>
        <taxon>Methylococcales</taxon>
        <taxon>Methylococcaceae</taxon>
        <taxon>Methylomagnum</taxon>
    </lineage>
</organism>
<evidence type="ECO:0008006" key="3">
    <source>
        <dbReference type="Google" id="ProtNLM"/>
    </source>
</evidence>
<dbReference type="SUPFAM" id="SSF49842">
    <property type="entry name" value="TNF-like"/>
    <property type="match status" value="1"/>
</dbReference>
<evidence type="ECO:0000313" key="1">
    <source>
        <dbReference type="EMBL" id="SMF96025.1"/>
    </source>
</evidence>
<sequence>MDRPFAHYGAIPLDTDFLKAGRYAMIGLGKLAEAVLGPGTWVHGLDCTPTLTPGLSVLVGQGEIYAVGNVDDTDMGRLVADTTNQIVKQGLVMGNTSLTAFSAPGSSGQARNYLVQARYVDADTNAVVLPYYNAADPGSPLSGPNNSGSASATARQGVCVVSLKAGTAATAGSQATPTPDAGNVPLWVVTLVYGQTAIAAGDISRHPDAPYISGLKDSGGFAIAGKVGKLDTDIQNVSNGVPLLVTFGNTQYGARYWSGADKAFVAPVDGVYAISANVIWQNPNTSSTCWLEVYVNGTVDSRGVEVQGKGVNLSTPIATDLLLSAGDKVSIKANITGDSEPIGINHDADRYSYFTFRFAAYPPA</sequence>
<keyword evidence="2" id="KW-1185">Reference proteome</keyword>
<proteinExistence type="predicted"/>
<dbReference type="EMBL" id="FXAM01000001">
    <property type="protein sequence ID" value="SMF96025.1"/>
    <property type="molecule type" value="Genomic_DNA"/>
</dbReference>
<dbReference type="OrthoDB" id="6481168at2"/>
<protein>
    <recommendedName>
        <fullName evidence="3">C1q domain-containing protein</fullName>
    </recommendedName>
</protein>
<accession>A0A1Y6D885</accession>
<dbReference type="Proteomes" id="UP000192923">
    <property type="component" value="Unassembled WGS sequence"/>
</dbReference>
<dbReference type="AlphaFoldDB" id="A0A1Y6D885"/>
<gene>
    <name evidence="1" type="ORF">SAMN02949497_3405</name>
</gene>
<reference evidence="1 2" key="1">
    <citation type="submission" date="2016-12" db="EMBL/GenBank/DDBJ databases">
        <authorList>
            <person name="Song W.-J."/>
            <person name="Kurnit D.M."/>
        </authorList>
    </citation>
    <scope>NUCLEOTIDE SEQUENCE [LARGE SCALE GENOMIC DNA]</scope>
    <source>
        <strain evidence="1 2">175</strain>
    </source>
</reference>
<dbReference type="RefSeq" id="WP_085214744.1">
    <property type="nucleotide sequence ID" value="NZ_FXAM01000001.1"/>
</dbReference>
<dbReference type="STRING" id="1760988.SAMN02949497_3405"/>
<dbReference type="InterPro" id="IPR008983">
    <property type="entry name" value="Tumour_necrosis_fac-like_dom"/>
</dbReference>